<gene>
    <name evidence="2" type="ORF">RKE40_12465</name>
</gene>
<evidence type="ECO:0000313" key="2">
    <source>
        <dbReference type="EMBL" id="MDU0340706.1"/>
    </source>
</evidence>
<proteinExistence type="predicted"/>
<dbReference type="EMBL" id="JAWDID010000016">
    <property type="protein sequence ID" value="MDU0340706.1"/>
    <property type="molecule type" value="Genomic_DNA"/>
</dbReference>
<sequence length="262" mass="27763">MSAGAVAGAPPERLLQHLRQAGAFAAESPFGCGRIALYRTVGAATLGAGYAPPEQAAALVEAGLAVWLGSGKARRLQLAETRPVALTDVMIEGEVRKVALNERESPLLWLHRRPGRDGRPQISAAEFAAGERFRADLTLAQMLPRVTVNWDAGLAAGTHASSHGPASASDASLAARQRVRQACKRLGPELSGLAIDVCGFLKGLDEVERERGWPSRSGKVVLRLALAALAEHYGLARKVGRHPVAHYAWQAVDARPVFPSPG</sequence>
<keyword evidence="3" id="KW-1185">Reference proteome</keyword>
<reference evidence="2 3" key="1">
    <citation type="submission" date="2023-09" db="EMBL/GenBank/DDBJ databases">
        <title>Whole genome shotgun sequencing (WGS) of Bosea sp. ZW T0_25, isolated from stored onions (Allium cepa).</title>
        <authorList>
            <person name="Stoll D.A."/>
            <person name="Huch M."/>
        </authorList>
    </citation>
    <scope>NUCLEOTIDE SEQUENCE [LARGE SCALE GENOMIC DNA]</scope>
    <source>
        <strain evidence="2 3">ZW T0_25</strain>
    </source>
</reference>
<name>A0ABU3S7L6_9HYPH</name>
<feature type="domain" description="DUF6456" evidence="1">
    <location>
        <begin position="99"/>
        <end position="234"/>
    </location>
</feature>
<dbReference type="RefSeq" id="WP_316018566.1">
    <property type="nucleotide sequence ID" value="NZ_JAWDID010000016.1"/>
</dbReference>
<dbReference type="InterPro" id="IPR045599">
    <property type="entry name" value="DUF6456"/>
</dbReference>
<protein>
    <submittedName>
        <fullName evidence="2">DUF6456 domain-containing protein</fullName>
    </submittedName>
</protein>
<dbReference type="Proteomes" id="UP001254257">
    <property type="component" value="Unassembled WGS sequence"/>
</dbReference>
<evidence type="ECO:0000259" key="1">
    <source>
        <dbReference type="Pfam" id="PF20057"/>
    </source>
</evidence>
<accession>A0ABU3S7L6</accession>
<organism evidence="2 3">
    <name type="scientific">Bosea rubneri</name>
    <dbReference type="NCBI Taxonomy" id="3075434"/>
    <lineage>
        <taxon>Bacteria</taxon>
        <taxon>Pseudomonadati</taxon>
        <taxon>Pseudomonadota</taxon>
        <taxon>Alphaproteobacteria</taxon>
        <taxon>Hyphomicrobiales</taxon>
        <taxon>Boseaceae</taxon>
        <taxon>Bosea</taxon>
    </lineage>
</organism>
<dbReference type="Pfam" id="PF20057">
    <property type="entry name" value="DUF6456"/>
    <property type="match status" value="1"/>
</dbReference>
<comment type="caution">
    <text evidence="2">The sequence shown here is derived from an EMBL/GenBank/DDBJ whole genome shotgun (WGS) entry which is preliminary data.</text>
</comment>
<evidence type="ECO:0000313" key="3">
    <source>
        <dbReference type="Proteomes" id="UP001254257"/>
    </source>
</evidence>